<dbReference type="Gene3D" id="4.10.240.10">
    <property type="entry name" value="Zn(2)-C6 fungal-type DNA-binding domain"/>
    <property type="match status" value="1"/>
</dbReference>
<dbReference type="Proteomes" id="UP000183809">
    <property type="component" value="Unassembled WGS sequence"/>
</dbReference>
<dbReference type="PRINTS" id="PR00755">
    <property type="entry name" value="AFLATOXINBRP"/>
</dbReference>
<dbReference type="GO" id="GO:0000981">
    <property type="term" value="F:DNA-binding transcription factor activity, RNA polymerase II-specific"/>
    <property type="evidence" value="ECO:0007669"/>
    <property type="project" value="InterPro"/>
</dbReference>
<evidence type="ECO:0000313" key="4">
    <source>
        <dbReference type="EMBL" id="OJD34024.1"/>
    </source>
</evidence>
<dbReference type="Pfam" id="PF00172">
    <property type="entry name" value="Zn_clus"/>
    <property type="match status" value="1"/>
</dbReference>
<evidence type="ECO:0000256" key="1">
    <source>
        <dbReference type="ARBA" id="ARBA00023242"/>
    </source>
</evidence>
<dbReference type="OrthoDB" id="4937900at2759"/>
<sequence>MTAPRRSGRASASSRRSHRKSRLGCANCKRRRIKCDEKKPSCTNCVQHSIRCDFAPASSSVDSSPGHVLGPAAPSPAAPSSAVPSPPSLKSPPARADVGSPASGLELIELELLQNYLTNTCLSLGSSYLWVWQKTIPQLGFSHHYVLQLLLAFSAYDIARRDPARSDFLRGLADQYQHAAVQTVTGLLPHLNAENSDPLYVSSVLICSLSFAKGPSPGDYLMISDRGASDWMVLNRGTRSILQLQKNALWAGRLSFMLRAAGRALRVAFTEGPNPEINEHTREFRRYLVGLALTEPNTTTYLAAWDRLVRTLKAMLDESDEGKVQNAVTFVFSWVYCLEENFILCLQQHQPLALVILAYFVVMLHVSRHQWFIEHWPEHIMAGIVHHIPDDHKHWIRWPATQIGWNV</sequence>
<dbReference type="RefSeq" id="XP_020130284.1">
    <property type="nucleotide sequence ID" value="XM_020273481.1"/>
</dbReference>
<dbReference type="SUPFAM" id="SSF57701">
    <property type="entry name" value="Zn2/Cys6 DNA-binding domain"/>
    <property type="match status" value="1"/>
</dbReference>
<dbReference type="EMBL" id="MNUE01000026">
    <property type="protein sequence ID" value="OJD34024.1"/>
    <property type="molecule type" value="Genomic_DNA"/>
</dbReference>
<dbReference type="InterPro" id="IPR036864">
    <property type="entry name" value="Zn2-C6_fun-type_DNA-bd_sf"/>
</dbReference>
<dbReference type="PROSITE" id="PS00463">
    <property type="entry name" value="ZN2_CY6_FUNGAL_1"/>
    <property type="match status" value="1"/>
</dbReference>
<feature type="domain" description="Zn(2)-C6 fungal-type" evidence="3">
    <location>
        <begin position="24"/>
        <end position="54"/>
    </location>
</feature>
<proteinExistence type="predicted"/>
<organism evidence="4 5">
    <name type="scientific">Diplodia corticola</name>
    <dbReference type="NCBI Taxonomy" id="236234"/>
    <lineage>
        <taxon>Eukaryota</taxon>
        <taxon>Fungi</taxon>
        <taxon>Dikarya</taxon>
        <taxon>Ascomycota</taxon>
        <taxon>Pezizomycotina</taxon>
        <taxon>Dothideomycetes</taxon>
        <taxon>Dothideomycetes incertae sedis</taxon>
        <taxon>Botryosphaeriales</taxon>
        <taxon>Botryosphaeriaceae</taxon>
        <taxon>Diplodia</taxon>
    </lineage>
</organism>
<name>A0A1J9R067_9PEZI</name>
<dbReference type="GO" id="GO:0008270">
    <property type="term" value="F:zinc ion binding"/>
    <property type="evidence" value="ECO:0007669"/>
    <property type="project" value="InterPro"/>
</dbReference>
<accession>A0A1J9R067</accession>
<keyword evidence="1" id="KW-0539">Nucleus</keyword>
<dbReference type="STRING" id="236234.A0A1J9R067"/>
<dbReference type="InterPro" id="IPR001138">
    <property type="entry name" value="Zn2Cys6_DnaBD"/>
</dbReference>
<dbReference type="PANTHER" id="PTHR47657:SF13">
    <property type="entry name" value="ZN(2)-C6 FUNGAL-TYPE DOMAIN-CONTAINING PROTEIN-RELATED"/>
    <property type="match status" value="1"/>
</dbReference>
<reference evidence="4 5" key="1">
    <citation type="submission" date="2016-10" db="EMBL/GenBank/DDBJ databases">
        <title>Proteomics and genomics reveal pathogen-plant mechanisms compatible with a hemibiotrophic lifestyle of Diplodia corticola.</title>
        <authorList>
            <person name="Fernandes I."/>
            <person name="De Jonge R."/>
            <person name="Van De Peer Y."/>
            <person name="Devreese B."/>
            <person name="Alves A."/>
            <person name="Esteves A.C."/>
        </authorList>
    </citation>
    <scope>NUCLEOTIDE SEQUENCE [LARGE SCALE GENOMIC DNA]</scope>
    <source>
        <strain evidence="4 5">CBS 112549</strain>
    </source>
</reference>
<dbReference type="CDD" id="cd00067">
    <property type="entry name" value="GAL4"/>
    <property type="match status" value="1"/>
</dbReference>
<dbReference type="Pfam" id="PF11951">
    <property type="entry name" value="Fungal_trans_2"/>
    <property type="match status" value="1"/>
</dbReference>
<dbReference type="PANTHER" id="PTHR47657">
    <property type="entry name" value="STEROL REGULATORY ELEMENT-BINDING PROTEIN ECM22"/>
    <property type="match status" value="1"/>
</dbReference>
<dbReference type="InterPro" id="IPR052400">
    <property type="entry name" value="Zn2-C6_fungal_TF"/>
</dbReference>
<comment type="caution">
    <text evidence="4">The sequence shown here is derived from an EMBL/GenBank/DDBJ whole genome shotgun (WGS) entry which is preliminary data.</text>
</comment>
<evidence type="ECO:0000256" key="2">
    <source>
        <dbReference type="SAM" id="MobiDB-lite"/>
    </source>
</evidence>
<dbReference type="AlphaFoldDB" id="A0A1J9R067"/>
<evidence type="ECO:0000259" key="3">
    <source>
        <dbReference type="PROSITE" id="PS50048"/>
    </source>
</evidence>
<evidence type="ECO:0000313" key="5">
    <source>
        <dbReference type="Proteomes" id="UP000183809"/>
    </source>
</evidence>
<protein>
    <submittedName>
        <fullName evidence="4">C6 finger domain</fullName>
    </submittedName>
</protein>
<feature type="region of interest" description="Disordered" evidence="2">
    <location>
        <begin position="63"/>
        <end position="97"/>
    </location>
</feature>
<keyword evidence="5" id="KW-1185">Reference proteome</keyword>
<feature type="region of interest" description="Disordered" evidence="2">
    <location>
        <begin position="1"/>
        <end position="23"/>
    </location>
</feature>
<dbReference type="SMART" id="SM00066">
    <property type="entry name" value="GAL4"/>
    <property type="match status" value="1"/>
</dbReference>
<dbReference type="GeneID" id="31013742"/>
<dbReference type="InterPro" id="IPR021858">
    <property type="entry name" value="Fun_TF"/>
</dbReference>
<gene>
    <name evidence="4" type="ORF">BKCO1_2600079</name>
</gene>
<dbReference type="PROSITE" id="PS50048">
    <property type="entry name" value="ZN2_CY6_FUNGAL_2"/>
    <property type="match status" value="1"/>
</dbReference>